<protein>
    <submittedName>
        <fullName evidence="3">Uncharacterized protein</fullName>
    </submittedName>
</protein>
<feature type="compositionally biased region" description="Polar residues" evidence="1">
    <location>
        <begin position="88"/>
        <end position="100"/>
    </location>
</feature>
<proteinExistence type="predicted"/>
<feature type="chain" id="PRO_5035456338" evidence="2">
    <location>
        <begin position="27"/>
        <end position="100"/>
    </location>
</feature>
<gene>
    <name evidence="3" type="ORF">FNV43_RR23279</name>
</gene>
<organism evidence="3 4">
    <name type="scientific">Rhamnella rubrinervis</name>
    <dbReference type="NCBI Taxonomy" id="2594499"/>
    <lineage>
        <taxon>Eukaryota</taxon>
        <taxon>Viridiplantae</taxon>
        <taxon>Streptophyta</taxon>
        <taxon>Embryophyta</taxon>
        <taxon>Tracheophyta</taxon>
        <taxon>Spermatophyta</taxon>
        <taxon>Magnoliopsida</taxon>
        <taxon>eudicotyledons</taxon>
        <taxon>Gunneridae</taxon>
        <taxon>Pentapetalae</taxon>
        <taxon>rosids</taxon>
        <taxon>fabids</taxon>
        <taxon>Rosales</taxon>
        <taxon>Rhamnaceae</taxon>
        <taxon>rhamnoid group</taxon>
        <taxon>Rhamneae</taxon>
        <taxon>Rhamnella</taxon>
    </lineage>
</organism>
<dbReference type="Proteomes" id="UP000796880">
    <property type="component" value="Unassembled WGS sequence"/>
</dbReference>
<keyword evidence="2" id="KW-0732">Signal</keyword>
<dbReference type="EMBL" id="VOIH02000010">
    <property type="protein sequence ID" value="KAF3436187.1"/>
    <property type="molecule type" value="Genomic_DNA"/>
</dbReference>
<reference evidence="3" key="1">
    <citation type="submission" date="2020-03" db="EMBL/GenBank/DDBJ databases">
        <title>A high-quality chromosome-level genome assembly of a woody plant with both climbing and erect habits, Rhamnella rubrinervis.</title>
        <authorList>
            <person name="Lu Z."/>
            <person name="Yang Y."/>
            <person name="Zhu X."/>
            <person name="Sun Y."/>
        </authorList>
    </citation>
    <scope>NUCLEOTIDE SEQUENCE</scope>
    <source>
        <strain evidence="3">BYM</strain>
        <tissue evidence="3">Leaf</tissue>
    </source>
</reference>
<dbReference type="AlphaFoldDB" id="A0A8K0DRP5"/>
<evidence type="ECO:0000313" key="4">
    <source>
        <dbReference type="Proteomes" id="UP000796880"/>
    </source>
</evidence>
<name>A0A8K0DRP5_9ROSA</name>
<comment type="caution">
    <text evidence="3">The sequence shown here is derived from an EMBL/GenBank/DDBJ whole genome shotgun (WGS) entry which is preliminary data.</text>
</comment>
<sequence length="100" mass="10548">MMKLVATTVVMFLVMMSMQAHHEAEGRVVAVMNMKEQALLLGSSLQKGSGGTPAPNPVTQSNTINERGFAGRNAAHAPPPPSPSAHSNTMQRLFSMAATS</sequence>
<keyword evidence="4" id="KW-1185">Reference proteome</keyword>
<feature type="signal peptide" evidence="2">
    <location>
        <begin position="1"/>
        <end position="26"/>
    </location>
</feature>
<evidence type="ECO:0000256" key="1">
    <source>
        <dbReference type="SAM" id="MobiDB-lite"/>
    </source>
</evidence>
<feature type="region of interest" description="Disordered" evidence="1">
    <location>
        <begin position="43"/>
        <end position="100"/>
    </location>
</feature>
<evidence type="ECO:0000256" key="2">
    <source>
        <dbReference type="SAM" id="SignalP"/>
    </source>
</evidence>
<evidence type="ECO:0000313" key="3">
    <source>
        <dbReference type="EMBL" id="KAF3436187.1"/>
    </source>
</evidence>
<accession>A0A8K0DRP5</accession>